<dbReference type="InterPro" id="IPR050974">
    <property type="entry name" value="Plant_ZF_CCCH"/>
</dbReference>
<evidence type="ECO:0000313" key="8">
    <source>
        <dbReference type="Proteomes" id="UP001412067"/>
    </source>
</evidence>
<evidence type="ECO:0000256" key="5">
    <source>
        <dbReference type="PROSITE-ProRule" id="PRU00723"/>
    </source>
</evidence>
<keyword evidence="3 5" id="KW-0862">Zinc</keyword>
<reference evidence="7 8" key="1">
    <citation type="journal article" date="2022" name="Nat. Plants">
        <title>Genomes of leafy and leafless Platanthera orchids illuminate the evolution of mycoheterotrophy.</title>
        <authorList>
            <person name="Li M.H."/>
            <person name="Liu K.W."/>
            <person name="Li Z."/>
            <person name="Lu H.C."/>
            <person name="Ye Q.L."/>
            <person name="Zhang D."/>
            <person name="Wang J.Y."/>
            <person name="Li Y.F."/>
            <person name="Zhong Z.M."/>
            <person name="Liu X."/>
            <person name="Yu X."/>
            <person name="Liu D.K."/>
            <person name="Tu X.D."/>
            <person name="Liu B."/>
            <person name="Hao Y."/>
            <person name="Liao X.Y."/>
            <person name="Jiang Y.T."/>
            <person name="Sun W.H."/>
            <person name="Chen J."/>
            <person name="Chen Y.Q."/>
            <person name="Ai Y."/>
            <person name="Zhai J.W."/>
            <person name="Wu S.S."/>
            <person name="Zhou Z."/>
            <person name="Hsiao Y.Y."/>
            <person name="Wu W.L."/>
            <person name="Chen Y.Y."/>
            <person name="Lin Y.F."/>
            <person name="Hsu J.L."/>
            <person name="Li C.Y."/>
            <person name="Wang Z.W."/>
            <person name="Zhao X."/>
            <person name="Zhong W.Y."/>
            <person name="Ma X.K."/>
            <person name="Ma L."/>
            <person name="Huang J."/>
            <person name="Chen G.Z."/>
            <person name="Huang M.Z."/>
            <person name="Huang L."/>
            <person name="Peng D.H."/>
            <person name="Luo Y.B."/>
            <person name="Zou S.Q."/>
            <person name="Chen S.P."/>
            <person name="Lan S."/>
            <person name="Tsai W.C."/>
            <person name="Van de Peer Y."/>
            <person name="Liu Z.J."/>
        </authorList>
    </citation>
    <scope>NUCLEOTIDE SEQUENCE [LARGE SCALE GENOMIC DNA]</scope>
    <source>
        <strain evidence="7">Lor288</strain>
    </source>
</reference>
<keyword evidence="1 5" id="KW-0479">Metal-binding</keyword>
<proteinExistence type="predicted"/>
<evidence type="ECO:0000256" key="1">
    <source>
        <dbReference type="ARBA" id="ARBA00022723"/>
    </source>
</evidence>
<keyword evidence="2 5" id="KW-0863">Zinc-finger</keyword>
<dbReference type="EMBL" id="JBBWWR010000010">
    <property type="protein sequence ID" value="KAK8960722.1"/>
    <property type="molecule type" value="Genomic_DNA"/>
</dbReference>
<protein>
    <recommendedName>
        <fullName evidence="6">C3H1-type domain-containing protein</fullName>
    </recommendedName>
</protein>
<evidence type="ECO:0000256" key="3">
    <source>
        <dbReference type="ARBA" id="ARBA00022833"/>
    </source>
</evidence>
<sequence>MKTGECKYGATCKYHHPLDWRLPVTNYTLSPLGLPLRPVRYSPSFFHGNALIYLFYRCCSLQKTDKISFLCSKLVL</sequence>
<feature type="domain" description="C3H1-type" evidence="6">
    <location>
        <begin position="1"/>
        <end position="19"/>
    </location>
</feature>
<keyword evidence="4" id="KW-0238">DNA-binding</keyword>
<dbReference type="Proteomes" id="UP001412067">
    <property type="component" value="Unassembled WGS sequence"/>
</dbReference>
<dbReference type="PROSITE" id="PS50103">
    <property type="entry name" value="ZF_C3H1"/>
    <property type="match status" value="1"/>
</dbReference>
<dbReference type="InterPro" id="IPR000571">
    <property type="entry name" value="Znf_CCCH"/>
</dbReference>
<name>A0ABR2M996_9ASPA</name>
<evidence type="ECO:0000256" key="2">
    <source>
        <dbReference type="ARBA" id="ARBA00022771"/>
    </source>
</evidence>
<accession>A0ABR2M996</accession>
<organism evidence="7 8">
    <name type="scientific">Platanthera guangdongensis</name>
    <dbReference type="NCBI Taxonomy" id="2320717"/>
    <lineage>
        <taxon>Eukaryota</taxon>
        <taxon>Viridiplantae</taxon>
        <taxon>Streptophyta</taxon>
        <taxon>Embryophyta</taxon>
        <taxon>Tracheophyta</taxon>
        <taxon>Spermatophyta</taxon>
        <taxon>Magnoliopsida</taxon>
        <taxon>Liliopsida</taxon>
        <taxon>Asparagales</taxon>
        <taxon>Orchidaceae</taxon>
        <taxon>Orchidoideae</taxon>
        <taxon>Orchideae</taxon>
        <taxon>Orchidinae</taxon>
        <taxon>Platanthera</taxon>
    </lineage>
</organism>
<dbReference type="PANTHER" id="PTHR12506:SF41">
    <property type="entry name" value="ZINC FINGER CCCH DOMAIN-CONTAINING PROTEIN 58"/>
    <property type="match status" value="1"/>
</dbReference>
<evidence type="ECO:0000256" key="4">
    <source>
        <dbReference type="ARBA" id="ARBA00023125"/>
    </source>
</evidence>
<gene>
    <name evidence="7" type="ORF">KSP40_PGU016871</name>
</gene>
<evidence type="ECO:0000259" key="6">
    <source>
        <dbReference type="PROSITE" id="PS50103"/>
    </source>
</evidence>
<comment type="caution">
    <text evidence="7">The sequence shown here is derived from an EMBL/GenBank/DDBJ whole genome shotgun (WGS) entry which is preliminary data.</text>
</comment>
<evidence type="ECO:0000313" key="7">
    <source>
        <dbReference type="EMBL" id="KAK8960722.1"/>
    </source>
</evidence>
<feature type="zinc finger region" description="C3H1-type" evidence="5">
    <location>
        <begin position="1"/>
        <end position="19"/>
    </location>
</feature>
<dbReference type="PANTHER" id="PTHR12506">
    <property type="entry name" value="PROTEIN PHOSPHATASE RELATED"/>
    <property type="match status" value="1"/>
</dbReference>
<dbReference type="Pfam" id="PF00642">
    <property type="entry name" value="zf-CCCH"/>
    <property type="match status" value="1"/>
</dbReference>
<keyword evidence="8" id="KW-1185">Reference proteome</keyword>